<evidence type="ECO:0000313" key="8">
    <source>
        <dbReference type="Proteomes" id="UP001500653"/>
    </source>
</evidence>
<keyword evidence="2" id="KW-0805">Transcription regulation</keyword>
<feature type="domain" description="HTH tetR-type" evidence="6">
    <location>
        <begin position="1"/>
        <end position="54"/>
    </location>
</feature>
<dbReference type="InterPro" id="IPR009057">
    <property type="entry name" value="Homeodomain-like_sf"/>
</dbReference>
<evidence type="ECO:0000256" key="1">
    <source>
        <dbReference type="ARBA" id="ARBA00022491"/>
    </source>
</evidence>
<dbReference type="Pfam" id="PF00440">
    <property type="entry name" value="TetR_N"/>
    <property type="match status" value="1"/>
</dbReference>
<sequence>METAVVLLDTSGTGGLTMRRLAQELKVTPTALYWHVKTKDDVLDLALDRVFAEVQLPEKTNEWRADVRTLVSRWREVMLAHSWAPALIGRPMLGPNVLARTEFLQASLARSGMSESELTVRTRLLANFVIGSALTEATWHQTGDPATRGEARDLITADPDRYPTLTASGHLDEQRWSDADLFERGLDALLADTGLATPPSHPTGRT</sequence>
<dbReference type="Gene3D" id="1.10.357.10">
    <property type="entry name" value="Tetracycline Repressor, domain 2"/>
    <property type="match status" value="1"/>
</dbReference>
<feature type="DNA-binding region" description="H-T-H motif" evidence="5">
    <location>
        <begin position="17"/>
        <end position="36"/>
    </location>
</feature>
<dbReference type="InterPro" id="IPR001647">
    <property type="entry name" value="HTH_TetR"/>
</dbReference>
<comment type="caution">
    <text evidence="7">The sequence shown here is derived from an EMBL/GenBank/DDBJ whole genome shotgun (WGS) entry which is preliminary data.</text>
</comment>
<dbReference type="InterPro" id="IPR036271">
    <property type="entry name" value="Tet_transcr_reg_TetR-rel_C_sf"/>
</dbReference>
<keyword evidence="3 5" id="KW-0238">DNA-binding</keyword>
<name>A0ABN1VYJ6_9PSEU</name>
<dbReference type="SUPFAM" id="SSF46689">
    <property type="entry name" value="Homeodomain-like"/>
    <property type="match status" value="1"/>
</dbReference>
<gene>
    <name evidence="7" type="ORF">GCM10009676_01230</name>
</gene>
<keyword evidence="8" id="KW-1185">Reference proteome</keyword>
<dbReference type="EMBL" id="BAAALN010000001">
    <property type="protein sequence ID" value="GAA1223619.1"/>
    <property type="molecule type" value="Genomic_DNA"/>
</dbReference>
<organism evidence="7 8">
    <name type="scientific">Prauserella halophila</name>
    <dbReference type="NCBI Taxonomy" id="185641"/>
    <lineage>
        <taxon>Bacteria</taxon>
        <taxon>Bacillati</taxon>
        <taxon>Actinomycetota</taxon>
        <taxon>Actinomycetes</taxon>
        <taxon>Pseudonocardiales</taxon>
        <taxon>Pseudonocardiaceae</taxon>
        <taxon>Prauserella</taxon>
    </lineage>
</organism>
<evidence type="ECO:0000256" key="5">
    <source>
        <dbReference type="PROSITE-ProRule" id="PRU00335"/>
    </source>
</evidence>
<dbReference type="Proteomes" id="UP001500653">
    <property type="component" value="Unassembled WGS sequence"/>
</dbReference>
<proteinExistence type="predicted"/>
<dbReference type="Pfam" id="PF02909">
    <property type="entry name" value="TetR_C_1"/>
    <property type="match status" value="1"/>
</dbReference>
<dbReference type="SUPFAM" id="SSF48498">
    <property type="entry name" value="Tetracyclin repressor-like, C-terminal domain"/>
    <property type="match status" value="1"/>
</dbReference>
<protein>
    <submittedName>
        <fullName evidence="7">TetR/AcrR family transcriptional regulator C-terminal domain-containing protein</fullName>
    </submittedName>
</protein>
<reference evidence="7 8" key="1">
    <citation type="journal article" date="2019" name="Int. J. Syst. Evol. Microbiol.">
        <title>The Global Catalogue of Microorganisms (GCM) 10K type strain sequencing project: providing services to taxonomists for standard genome sequencing and annotation.</title>
        <authorList>
            <consortium name="The Broad Institute Genomics Platform"/>
            <consortium name="The Broad Institute Genome Sequencing Center for Infectious Disease"/>
            <person name="Wu L."/>
            <person name="Ma J."/>
        </authorList>
    </citation>
    <scope>NUCLEOTIDE SEQUENCE [LARGE SCALE GENOMIC DNA]</scope>
    <source>
        <strain evidence="7 8">JCM 13023</strain>
    </source>
</reference>
<dbReference type="InterPro" id="IPR003012">
    <property type="entry name" value="Tet_transcr_reg_TetR"/>
</dbReference>
<dbReference type="PRINTS" id="PR00400">
    <property type="entry name" value="TETREPRESSOR"/>
</dbReference>
<keyword evidence="4" id="KW-0804">Transcription</keyword>
<evidence type="ECO:0000313" key="7">
    <source>
        <dbReference type="EMBL" id="GAA1223619.1"/>
    </source>
</evidence>
<accession>A0ABN1VYJ6</accession>
<dbReference type="PROSITE" id="PS50977">
    <property type="entry name" value="HTH_TETR_2"/>
    <property type="match status" value="1"/>
</dbReference>
<evidence type="ECO:0000256" key="4">
    <source>
        <dbReference type="ARBA" id="ARBA00023163"/>
    </source>
</evidence>
<evidence type="ECO:0000256" key="3">
    <source>
        <dbReference type="ARBA" id="ARBA00023125"/>
    </source>
</evidence>
<evidence type="ECO:0000256" key="2">
    <source>
        <dbReference type="ARBA" id="ARBA00023015"/>
    </source>
</evidence>
<evidence type="ECO:0000259" key="6">
    <source>
        <dbReference type="PROSITE" id="PS50977"/>
    </source>
</evidence>
<keyword evidence="1" id="KW-0678">Repressor</keyword>
<dbReference type="InterPro" id="IPR004111">
    <property type="entry name" value="Repressor_TetR_C"/>
</dbReference>